<evidence type="ECO:0000259" key="1">
    <source>
        <dbReference type="Pfam" id="PF03235"/>
    </source>
</evidence>
<evidence type="ECO:0000313" key="3">
    <source>
        <dbReference type="Proteomes" id="UP000605086"/>
    </source>
</evidence>
<feature type="domain" description="GmrSD restriction endonucleases N-terminal" evidence="1">
    <location>
        <begin position="28"/>
        <end position="182"/>
    </location>
</feature>
<dbReference type="PANTHER" id="PTHR39639:SF1">
    <property type="entry name" value="DUF262 DOMAIN-CONTAINING PROTEIN"/>
    <property type="match status" value="1"/>
</dbReference>
<keyword evidence="3" id="KW-1185">Reference proteome</keyword>
<organism evidence="2 3">
    <name type="scientific">Azospirillum melinis</name>
    <dbReference type="NCBI Taxonomy" id="328839"/>
    <lineage>
        <taxon>Bacteria</taxon>
        <taxon>Pseudomonadati</taxon>
        <taxon>Pseudomonadota</taxon>
        <taxon>Alphaproteobacteria</taxon>
        <taxon>Rhodospirillales</taxon>
        <taxon>Azospirillaceae</taxon>
        <taxon>Azospirillum</taxon>
    </lineage>
</organism>
<reference evidence="2 3" key="1">
    <citation type="submission" date="2019-10" db="EMBL/GenBank/DDBJ databases">
        <title>Genome sequence of Azospirillum melinis.</title>
        <authorList>
            <person name="Ambrosini A."/>
            <person name="Sant'Anna F.H."/>
            <person name="Cassan F.D."/>
            <person name="Souza E.M."/>
            <person name="Passaglia L.M.P."/>
        </authorList>
    </citation>
    <scope>NUCLEOTIDE SEQUENCE [LARGE SCALE GENOMIC DNA]</scope>
    <source>
        <strain evidence="2 3">TMCY0552</strain>
    </source>
</reference>
<comment type="caution">
    <text evidence="2">The sequence shown here is derived from an EMBL/GenBank/DDBJ whole genome shotgun (WGS) entry which is preliminary data.</text>
</comment>
<proteinExistence type="predicted"/>
<dbReference type="Pfam" id="PF03235">
    <property type="entry name" value="GmrSD_N"/>
    <property type="match status" value="1"/>
</dbReference>
<dbReference type="EMBL" id="WHOS01000029">
    <property type="protein sequence ID" value="NUB01658.1"/>
    <property type="molecule type" value="Genomic_DNA"/>
</dbReference>
<gene>
    <name evidence="2" type="ORF">GBZ48_20600</name>
</gene>
<dbReference type="InterPro" id="IPR004919">
    <property type="entry name" value="GmrSD_N"/>
</dbReference>
<dbReference type="RefSeq" id="WP_174472718.1">
    <property type="nucleotide sequence ID" value="NZ_JAGINN010000001.1"/>
</dbReference>
<sequence>MSVTKIAAEIREQRRTVGFDTYDITVKQLVDMVAEGQIHVAPAYQRHFVWDDVRQSNLIESIFLGIPIPSLFMATNDDSTWEVIDGLQRVTTLINFVRPVFRSGITDISQETLTISGIEKVKSLNKFSFEELPDTLKLSFLTRPIRITVLNDLSDFQVRFDLFERLNTGGIVLHEQEIRNCVFQGKFNDFLKQCASDQRLDQLVRRSDRQGRGNIEELVLKFFAYFEERSEFQHSVKRFLNDYMEDKTKHFRNREQLKNIFDKTLKVMSEALPNGVVRRDRPNTTPLVLFEAVSVGVADAIKSGQKINKNALLEVLDDQELKKYTTGATNSNLKLIKRIDIVREAICK</sequence>
<dbReference type="PANTHER" id="PTHR39639">
    <property type="entry name" value="CHROMOSOME 16, WHOLE GENOME SHOTGUN SEQUENCE"/>
    <property type="match status" value="1"/>
</dbReference>
<evidence type="ECO:0000313" key="2">
    <source>
        <dbReference type="EMBL" id="NUB01658.1"/>
    </source>
</evidence>
<accession>A0ABX2KIM7</accession>
<protein>
    <submittedName>
        <fullName evidence="2">DUF262 domain-containing protein</fullName>
    </submittedName>
</protein>
<dbReference type="Proteomes" id="UP000605086">
    <property type="component" value="Unassembled WGS sequence"/>
</dbReference>
<name>A0ABX2KIM7_9PROT</name>